<dbReference type="PANTHER" id="PTHR11817">
    <property type="entry name" value="PYRUVATE KINASE"/>
    <property type="match status" value="1"/>
</dbReference>
<evidence type="ECO:0000256" key="3">
    <source>
        <dbReference type="ARBA" id="ARBA00008663"/>
    </source>
</evidence>
<evidence type="ECO:0000256" key="13">
    <source>
        <dbReference type="RuleBase" id="RU000504"/>
    </source>
</evidence>
<dbReference type="GO" id="GO:0005524">
    <property type="term" value="F:ATP binding"/>
    <property type="evidence" value="ECO:0007669"/>
    <property type="project" value="UniProtKB-KW"/>
</dbReference>
<dbReference type="UniPathway" id="UPA00109">
    <property type="reaction ID" value="UER00188"/>
</dbReference>
<dbReference type="InterPro" id="IPR001697">
    <property type="entry name" value="Pyr_Knase"/>
</dbReference>
<reference evidence="17" key="1">
    <citation type="submission" date="2025-08" db="UniProtKB">
        <authorList>
            <consortium name="RefSeq"/>
        </authorList>
    </citation>
    <scope>IDENTIFICATION</scope>
</reference>
<sequence>FDEILEASDGIMVARGDLGIEIPAEKVFLAQKMMIGRCNRAGKPVICATQMLESMVKKPRPTRAESSDVANAVLDGADCIMLSGETAKGSYVVEAVQMQHAVRESLSNSKAACPKVGLSRAEEWRRAEEEKTDDQSRKENVGLSMAIMEEEEGRRREEENEQQKPMDPGNVRRKTSV</sequence>
<dbReference type="Pfam" id="PF00224">
    <property type="entry name" value="PK"/>
    <property type="match status" value="1"/>
</dbReference>
<dbReference type="EC" id="2.7.1.40" evidence="4 13"/>
<comment type="cofactor">
    <cofactor evidence="1">
        <name>K(+)</name>
        <dbReference type="ChEBI" id="CHEBI:29103"/>
    </cofactor>
</comment>
<feature type="domain" description="Pyruvate kinase barrel" evidence="15">
    <location>
        <begin position="1"/>
        <end position="96"/>
    </location>
</feature>
<evidence type="ECO:0000256" key="7">
    <source>
        <dbReference type="ARBA" id="ARBA00022741"/>
    </source>
</evidence>
<evidence type="ECO:0000256" key="10">
    <source>
        <dbReference type="ARBA" id="ARBA00022842"/>
    </source>
</evidence>
<comment type="similarity">
    <text evidence="3 13">Belongs to the pyruvate kinase family.</text>
</comment>
<keyword evidence="8 13" id="KW-0418">Kinase</keyword>
<dbReference type="GO" id="GO:0004743">
    <property type="term" value="F:pyruvate kinase activity"/>
    <property type="evidence" value="ECO:0007669"/>
    <property type="project" value="UniProtKB-EC"/>
</dbReference>
<feature type="region of interest" description="Disordered" evidence="14">
    <location>
        <begin position="124"/>
        <end position="177"/>
    </location>
</feature>
<keyword evidence="11 13" id="KW-0324">Glycolysis</keyword>
<dbReference type="InterPro" id="IPR015813">
    <property type="entry name" value="Pyrv/PenolPyrv_kinase-like_dom"/>
</dbReference>
<dbReference type="RefSeq" id="XP_026550108.1">
    <property type="nucleotide sequence ID" value="XM_026694323.1"/>
</dbReference>
<protein>
    <recommendedName>
        <fullName evidence="4 13">Pyruvate kinase</fullName>
        <ecNumber evidence="4 13">2.7.1.40</ecNumber>
    </recommendedName>
</protein>
<dbReference type="GO" id="GO:0016301">
    <property type="term" value="F:kinase activity"/>
    <property type="evidence" value="ECO:0007669"/>
    <property type="project" value="UniProtKB-KW"/>
</dbReference>
<dbReference type="GO" id="GO:0000287">
    <property type="term" value="F:magnesium ion binding"/>
    <property type="evidence" value="ECO:0007669"/>
    <property type="project" value="InterPro"/>
</dbReference>
<dbReference type="PRINTS" id="PR01050">
    <property type="entry name" value="PYRUVTKNASE"/>
</dbReference>
<keyword evidence="5 13" id="KW-0808">Transferase</keyword>
<evidence type="ECO:0000259" key="15">
    <source>
        <dbReference type="Pfam" id="PF00224"/>
    </source>
</evidence>
<feature type="compositionally biased region" description="Basic and acidic residues" evidence="14">
    <location>
        <begin position="152"/>
        <end position="164"/>
    </location>
</feature>
<dbReference type="Gene3D" id="3.20.20.60">
    <property type="entry name" value="Phosphoenolpyruvate-binding domains"/>
    <property type="match status" value="1"/>
</dbReference>
<comment type="pathway">
    <text evidence="2 13">Carbohydrate degradation; glycolysis; pyruvate from D-glyceraldehyde 3-phosphate: step 5/5.</text>
</comment>
<evidence type="ECO:0000256" key="8">
    <source>
        <dbReference type="ARBA" id="ARBA00022777"/>
    </source>
</evidence>
<evidence type="ECO:0000256" key="4">
    <source>
        <dbReference type="ARBA" id="ARBA00012142"/>
    </source>
</evidence>
<proteinExistence type="inferred from homology"/>
<accession>A0A6J1WB08</accession>
<feature type="non-terminal residue" evidence="17">
    <location>
        <position position="1"/>
    </location>
</feature>
<evidence type="ECO:0000256" key="2">
    <source>
        <dbReference type="ARBA" id="ARBA00004997"/>
    </source>
</evidence>
<evidence type="ECO:0000313" key="17">
    <source>
        <dbReference type="RefSeq" id="XP_026550108.1"/>
    </source>
</evidence>
<evidence type="ECO:0000256" key="12">
    <source>
        <dbReference type="ARBA" id="ARBA00023317"/>
    </source>
</evidence>
<evidence type="ECO:0000313" key="16">
    <source>
        <dbReference type="Proteomes" id="UP000504612"/>
    </source>
</evidence>
<evidence type="ECO:0000256" key="5">
    <source>
        <dbReference type="ARBA" id="ARBA00022679"/>
    </source>
</evidence>
<keyword evidence="6" id="KW-0479">Metal-binding</keyword>
<dbReference type="SUPFAM" id="SSF51621">
    <property type="entry name" value="Phosphoenolpyruvate/pyruvate domain"/>
    <property type="match status" value="1"/>
</dbReference>
<evidence type="ECO:0000256" key="6">
    <source>
        <dbReference type="ARBA" id="ARBA00022723"/>
    </source>
</evidence>
<dbReference type="InterPro" id="IPR015793">
    <property type="entry name" value="Pyrv_Knase_brl"/>
</dbReference>
<name>A0A6J1WB08_9SAUR</name>
<keyword evidence="16" id="KW-1185">Reference proteome</keyword>
<dbReference type="Proteomes" id="UP000504612">
    <property type="component" value="Unplaced"/>
</dbReference>
<keyword evidence="7" id="KW-0547">Nucleotide-binding</keyword>
<comment type="catalytic activity">
    <reaction evidence="13">
        <text>pyruvate + ATP = phosphoenolpyruvate + ADP + H(+)</text>
        <dbReference type="Rhea" id="RHEA:18157"/>
        <dbReference type="ChEBI" id="CHEBI:15361"/>
        <dbReference type="ChEBI" id="CHEBI:15378"/>
        <dbReference type="ChEBI" id="CHEBI:30616"/>
        <dbReference type="ChEBI" id="CHEBI:58702"/>
        <dbReference type="ChEBI" id="CHEBI:456216"/>
        <dbReference type="EC" id="2.7.1.40"/>
    </reaction>
</comment>
<evidence type="ECO:0000256" key="11">
    <source>
        <dbReference type="ARBA" id="ARBA00023152"/>
    </source>
</evidence>
<gene>
    <name evidence="17" type="primary">LOC113432117</name>
</gene>
<keyword evidence="10 13" id="KW-0460">Magnesium</keyword>
<keyword evidence="12" id="KW-0670">Pyruvate</keyword>
<evidence type="ECO:0000256" key="1">
    <source>
        <dbReference type="ARBA" id="ARBA00001958"/>
    </source>
</evidence>
<dbReference type="KEGG" id="nss:113432117"/>
<dbReference type="GO" id="GO:0030955">
    <property type="term" value="F:potassium ion binding"/>
    <property type="evidence" value="ECO:0007669"/>
    <property type="project" value="InterPro"/>
</dbReference>
<feature type="compositionally biased region" description="Basic and acidic residues" evidence="14">
    <location>
        <begin position="124"/>
        <end position="140"/>
    </location>
</feature>
<evidence type="ECO:0000256" key="9">
    <source>
        <dbReference type="ARBA" id="ARBA00022840"/>
    </source>
</evidence>
<dbReference type="AlphaFoldDB" id="A0A6J1WB08"/>
<dbReference type="InterPro" id="IPR040442">
    <property type="entry name" value="Pyrv_kinase-like_dom_sf"/>
</dbReference>
<organism evidence="16 17">
    <name type="scientific">Notechis scutatus</name>
    <name type="common">mainland tiger snake</name>
    <dbReference type="NCBI Taxonomy" id="8663"/>
    <lineage>
        <taxon>Eukaryota</taxon>
        <taxon>Metazoa</taxon>
        <taxon>Chordata</taxon>
        <taxon>Craniata</taxon>
        <taxon>Vertebrata</taxon>
        <taxon>Euteleostomi</taxon>
        <taxon>Lepidosauria</taxon>
        <taxon>Squamata</taxon>
        <taxon>Bifurcata</taxon>
        <taxon>Unidentata</taxon>
        <taxon>Episquamata</taxon>
        <taxon>Toxicofera</taxon>
        <taxon>Serpentes</taxon>
        <taxon>Colubroidea</taxon>
        <taxon>Elapidae</taxon>
        <taxon>Hydrophiinae</taxon>
        <taxon>Notechis</taxon>
    </lineage>
</organism>
<dbReference type="GeneID" id="113432117"/>
<evidence type="ECO:0000256" key="14">
    <source>
        <dbReference type="SAM" id="MobiDB-lite"/>
    </source>
</evidence>
<keyword evidence="9" id="KW-0067">ATP-binding</keyword>